<dbReference type="Gene3D" id="1.20.1280.50">
    <property type="match status" value="1"/>
</dbReference>
<reference evidence="3" key="2">
    <citation type="submission" date="2013-04" db="UniProtKB">
        <authorList>
            <consortium name="EnsemblPlants"/>
        </authorList>
    </citation>
    <scope>IDENTIFICATION</scope>
</reference>
<evidence type="ECO:0000313" key="3">
    <source>
        <dbReference type="EnsemblPlants" id="OB03G19610.1"/>
    </source>
</evidence>
<dbReference type="eggNOG" id="ENOG502QTNJ">
    <property type="taxonomic scope" value="Eukaryota"/>
</dbReference>
<feature type="region of interest" description="Disordered" evidence="1">
    <location>
        <begin position="150"/>
        <end position="180"/>
    </location>
</feature>
<dbReference type="OMA" id="QRPNLPH"/>
<reference evidence="3" key="1">
    <citation type="journal article" date="2013" name="Nat. Commun.">
        <title>Whole-genome sequencing of Oryza brachyantha reveals mechanisms underlying Oryza genome evolution.</title>
        <authorList>
            <person name="Chen J."/>
            <person name="Huang Q."/>
            <person name="Gao D."/>
            <person name="Wang J."/>
            <person name="Lang Y."/>
            <person name="Liu T."/>
            <person name="Li B."/>
            <person name="Bai Z."/>
            <person name="Luis Goicoechea J."/>
            <person name="Liang C."/>
            <person name="Chen C."/>
            <person name="Zhang W."/>
            <person name="Sun S."/>
            <person name="Liao Y."/>
            <person name="Zhang X."/>
            <person name="Yang L."/>
            <person name="Song C."/>
            <person name="Wang M."/>
            <person name="Shi J."/>
            <person name="Liu G."/>
            <person name="Liu J."/>
            <person name="Zhou H."/>
            <person name="Zhou W."/>
            <person name="Yu Q."/>
            <person name="An N."/>
            <person name="Chen Y."/>
            <person name="Cai Q."/>
            <person name="Wang B."/>
            <person name="Liu B."/>
            <person name="Min J."/>
            <person name="Huang Y."/>
            <person name="Wu H."/>
            <person name="Li Z."/>
            <person name="Zhang Y."/>
            <person name="Yin Y."/>
            <person name="Song W."/>
            <person name="Jiang J."/>
            <person name="Jackson S.A."/>
            <person name="Wing R.A."/>
            <person name="Wang J."/>
            <person name="Chen M."/>
        </authorList>
    </citation>
    <scope>NUCLEOTIDE SEQUENCE [LARGE SCALE GENOMIC DNA]</scope>
    <source>
        <strain evidence="3">cv. IRGC 101232</strain>
    </source>
</reference>
<protein>
    <recommendedName>
        <fullName evidence="2">F-box domain-containing protein</fullName>
    </recommendedName>
</protein>
<organism evidence="3">
    <name type="scientific">Oryza brachyantha</name>
    <name type="common">malo sina</name>
    <dbReference type="NCBI Taxonomy" id="4533"/>
    <lineage>
        <taxon>Eukaryota</taxon>
        <taxon>Viridiplantae</taxon>
        <taxon>Streptophyta</taxon>
        <taxon>Embryophyta</taxon>
        <taxon>Tracheophyta</taxon>
        <taxon>Spermatophyta</taxon>
        <taxon>Magnoliopsida</taxon>
        <taxon>Liliopsida</taxon>
        <taxon>Poales</taxon>
        <taxon>Poaceae</taxon>
        <taxon>BOP clade</taxon>
        <taxon>Oryzoideae</taxon>
        <taxon>Oryzeae</taxon>
        <taxon>Oryzinae</taxon>
        <taxon>Oryza</taxon>
    </lineage>
</organism>
<dbReference type="Gene3D" id="3.40.1000.30">
    <property type="match status" value="1"/>
</dbReference>
<dbReference type="Pfam" id="PF12937">
    <property type="entry name" value="F-box-like"/>
    <property type="match status" value="1"/>
</dbReference>
<name>J3LLN5_ORYBR</name>
<dbReference type="PANTHER" id="PTHR47602">
    <property type="entry name" value="F-BOX PROTEIN SKIP22"/>
    <property type="match status" value="1"/>
</dbReference>
<evidence type="ECO:0000313" key="4">
    <source>
        <dbReference type="Proteomes" id="UP000006038"/>
    </source>
</evidence>
<dbReference type="GeneID" id="107303425"/>
<dbReference type="SMART" id="SM00256">
    <property type="entry name" value="FBOX"/>
    <property type="match status" value="1"/>
</dbReference>
<dbReference type="Gramene" id="OB03G19610.1">
    <property type="protein sequence ID" value="OB03G19610.1"/>
    <property type="gene ID" value="OB03G19610"/>
</dbReference>
<dbReference type="PANTHER" id="PTHR47602:SF2">
    <property type="entry name" value="F-BOX PROTEIN SKIP22"/>
    <property type="match status" value="1"/>
</dbReference>
<dbReference type="CDD" id="cd22165">
    <property type="entry name" value="F-box_AtSKIP22-like"/>
    <property type="match status" value="1"/>
</dbReference>
<dbReference type="HOGENOM" id="CLU_037173_0_0_1"/>
<accession>J3LLN5</accession>
<feature type="domain" description="F-box" evidence="2">
    <location>
        <begin position="360"/>
        <end position="406"/>
    </location>
</feature>
<dbReference type="OrthoDB" id="101791at2759"/>
<dbReference type="Proteomes" id="UP000006038">
    <property type="component" value="Chromosome 3"/>
</dbReference>
<keyword evidence="4" id="KW-1185">Reference proteome</keyword>
<feature type="region of interest" description="Disordered" evidence="1">
    <location>
        <begin position="1"/>
        <end position="21"/>
    </location>
</feature>
<proteinExistence type="predicted"/>
<sequence length="507" mass="54872">MKLRLRSMDQRGGAGAVAETPRVQLPDTATLSDVKAFLATKLSAAQPVPAESVRLTLNRSEELLAPDPSAALPAFGVASGDLLHFTLSPLPSPLPPPSQPQPQSQPLHRNPNANPSPVVPSIARAVGSTKSPVEPDAPSLARAFDAIKSPVDSGSSSSLPQASYLKPGLPSASDPHHPVPPDVVMADAFAATRSTPSFVVKAIKREIENAGGAGGSIISRLAVALHAALLDSGFLSANPVGSRLQMPQDWGSGSFIPISMKYTVPELVEALPVVEGMVAVMSYSLMGNFMIVYGHVPGAPSEVRRLCLELPELVPLLYLDSDEVCATEEREINQLWRVLKDEMCLPLMILLCRLNNLSLPPCLMALPGDVKVKILDFIPGVDIARVQCTCKELRDLAADDNLWMKKCEMEFKAQGEGSRVGRTWKERFGAAWKVSTNKRPKTTRPRFSNYRRGYYPYSPHVFPVIGGDTDRLPFFGHRNPLGRTFGNQRRNISPSCNFSGHGHNFLG</sequence>
<feature type="compositionally biased region" description="Low complexity" evidence="1">
    <location>
        <begin position="101"/>
        <end position="120"/>
    </location>
</feature>
<dbReference type="InterPro" id="IPR036047">
    <property type="entry name" value="F-box-like_dom_sf"/>
</dbReference>
<evidence type="ECO:0000259" key="2">
    <source>
        <dbReference type="PROSITE" id="PS50181"/>
    </source>
</evidence>
<dbReference type="PROSITE" id="PS50181">
    <property type="entry name" value="FBOX"/>
    <property type="match status" value="1"/>
</dbReference>
<evidence type="ECO:0000256" key="1">
    <source>
        <dbReference type="SAM" id="MobiDB-lite"/>
    </source>
</evidence>
<feature type="region of interest" description="Disordered" evidence="1">
    <location>
        <begin position="88"/>
        <end position="120"/>
    </location>
</feature>
<dbReference type="KEGG" id="obr:107303425"/>
<feature type="compositionally biased region" description="Pro residues" evidence="1">
    <location>
        <begin position="90"/>
        <end position="100"/>
    </location>
</feature>
<dbReference type="InterPro" id="IPR001810">
    <property type="entry name" value="F-box_dom"/>
</dbReference>
<dbReference type="AlphaFoldDB" id="J3LLN5"/>
<dbReference type="SUPFAM" id="SSF81383">
    <property type="entry name" value="F-box domain"/>
    <property type="match status" value="1"/>
</dbReference>
<dbReference type="EnsemblPlants" id="OB03G19610.1">
    <property type="protein sequence ID" value="OB03G19610.1"/>
    <property type="gene ID" value="OB03G19610"/>
</dbReference>